<evidence type="ECO:0000313" key="2">
    <source>
        <dbReference type="EMBL" id="MDP1026750.1"/>
    </source>
</evidence>
<feature type="chain" id="PRO_5046744911" evidence="1">
    <location>
        <begin position="20"/>
        <end position="114"/>
    </location>
</feature>
<name>A0ABT9EIT0_9SPHN</name>
<dbReference type="SUPFAM" id="SSF48452">
    <property type="entry name" value="TPR-like"/>
    <property type="match status" value="1"/>
</dbReference>
<evidence type="ECO:0000313" key="3">
    <source>
        <dbReference type="Proteomes" id="UP001230685"/>
    </source>
</evidence>
<proteinExistence type="predicted"/>
<dbReference type="InterPro" id="IPR011990">
    <property type="entry name" value="TPR-like_helical_dom_sf"/>
</dbReference>
<dbReference type="EMBL" id="JAUUDS010000001">
    <property type="protein sequence ID" value="MDP1026750.1"/>
    <property type="molecule type" value="Genomic_DNA"/>
</dbReference>
<sequence>MRSFLIPVILAGLASPAFAGDRTGYQAIATGDLRAAEATLNAERRIFPDRPELMLNLAAVYGRTGRVEAARALYTAVLERPDVSMLMPSGEAASSHALATRGLGQSASAVLATR</sequence>
<accession>A0ABT9EIT0</accession>
<evidence type="ECO:0000256" key="1">
    <source>
        <dbReference type="SAM" id="SignalP"/>
    </source>
</evidence>
<gene>
    <name evidence="2" type="ORF">Q5H91_05970</name>
</gene>
<protein>
    <submittedName>
        <fullName evidence="2">Tetratricopeptide repeat protein</fullName>
    </submittedName>
</protein>
<keyword evidence="3" id="KW-1185">Reference proteome</keyword>
<reference evidence="2 3" key="1">
    <citation type="submission" date="2023-07" db="EMBL/GenBank/DDBJ databases">
        <authorList>
            <person name="Kim M.K."/>
        </authorList>
    </citation>
    <scope>NUCLEOTIDE SEQUENCE [LARGE SCALE GENOMIC DNA]</scope>
    <source>
        <strain evidence="2 3">KR1UV-12</strain>
    </source>
</reference>
<feature type="signal peptide" evidence="1">
    <location>
        <begin position="1"/>
        <end position="19"/>
    </location>
</feature>
<keyword evidence="1" id="KW-0732">Signal</keyword>
<dbReference type="RefSeq" id="WP_305172295.1">
    <property type="nucleotide sequence ID" value="NZ_JAUUDS010000001.1"/>
</dbReference>
<dbReference type="Gene3D" id="1.25.40.10">
    <property type="entry name" value="Tetratricopeptide repeat domain"/>
    <property type="match status" value="1"/>
</dbReference>
<dbReference type="Pfam" id="PF14559">
    <property type="entry name" value="TPR_19"/>
    <property type="match status" value="1"/>
</dbReference>
<organism evidence="2 3">
    <name type="scientific">Sphingomonas aurea</name>
    <dbReference type="NCBI Taxonomy" id="3063994"/>
    <lineage>
        <taxon>Bacteria</taxon>
        <taxon>Pseudomonadati</taxon>
        <taxon>Pseudomonadota</taxon>
        <taxon>Alphaproteobacteria</taxon>
        <taxon>Sphingomonadales</taxon>
        <taxon>Sphingomonadaceae</taxon>
        <taxon>Sphingomonas</taxon>
    </lineage>
</organism>
<dbReference type="Proteomes" id="UP001230685">
    <property type="component" value="Unassembled WGS sequence"/>
</dbReference>
<comment type="caution">
    <text evidence="2">The sequence shown here is derived from an EMBL/GenBank/DDBJ whole genome shotgun (WGS) entry which is preliminary data.</text>
</comment>